<keyword evidence="3 6" id="KW-1133">Transmembrane helix</keyword>
<reference evidence="8 9" key="1">
    <citation type="submission" date="2020-07" db="EMBL/GenBank/DDBJ databases">
        <title>Sequencing the genomes of 1000 actinobacteria strains.</title>
        <authorList>
            <person name="Klenk H.-P."/>
        </authorList>
    </citation>
    <scope>NUCLEOTIDE SEQUENCE [LARGE SCALE GENOMIC DNA]</scope>
    <source>
        <strain evidence="8 9">DSM 42178</strain>
    </source>
</reference>
<keyword evidence="4 6" id="KW-0472">Membrane</keyword>
<evidence type="ECO:0000259" key="7">
    <source>
        <dbReference type="Pfam" id="PF02656"/>
    </source>
</evidence>
<evidence type="ECO:0000256" key="2">
    <source>
        <dbReference type="ARBA" id="ARBA00022692"/>
    </source>
</evidence>
<feature type="transmembrane region" description="Helical" evidence="6">
    <location>
        <begin position="91"/>
        <end position="112"/>
    </location>
</feature>
<evidence type="ECO:0000256" key="3">
    <source>
        <dbReference type="ARBA" id="ARBA00022989"/>
    </source>
</evidence>
<dbReference type="GO" id="GO:0012505">
    <property type="term" value="C:endomembrane system"/>
    <property type="evidence" value="ECO:0007669"/>
    <property type="project" value="UniProtKB-SubCell"/>
</dbReference>
<comment type="caution">
    <text evidence="8">The sequence shown here is derived from an EMBL/GenBank/DDBJ whole genome shotgun (WGS) entry which is preliminary data.</text>
</comment>
<gene>
    <name evidence="8" type="ORF">FHU37_005213</name>
</gene>
<proteinExistence type="predicted"/>
<organism evidence="8 9">
    <name type="scientific">Allostreptomyces psammosilenae</name>
    <dbReference type="NCBI Taxonomy" id="1892865"/>
    <lineage>
        <taxon>Bacteria</taxon>
        <taxon>Bacillati</taxon>
        <taxon>Actinomycetota</taxon>
        <taxon>Actinomycetes</taxon>
        <taxon>Kitasatosporales</taxon>
        <taxon>Streptomycetaceae</taxon>
        <taxon>Allostreptomyces</taxon>
    </lineage>
</organism>
<dbReference type="Proteomes" id="UP000567795">
    <property type="component" value="Unassembled WGS sequence"/>
</dbReference>
<accession>A0A853A5Q9</accession>
<name>A0A853A5Q9_9ACTN</name>
<protein>
    <recommendedName>
        <fullName evidence="7">DUF202 domain-containing protein</fullName>
    </recommendedName>
</protein>
<sequence length="113" mass="11356">MSGAPRRVPRPAAPGGAERAPRDPGLQPERTRLAWSRTAFAQVVCGSLLLHVVAERGLWPGVVPLACSALGVLVTLAGGRLRGVGAPPPRGLLPLTAAVTTATAASAGVLLVG</sequence>
<comment type="subcellular location">
    <subcellularLocation>
        <location evidence="1">Endomembrane system</location>
        <topology evidence="1">Multi-pass membrane protein</topology>
    </subcellularLocation>
</comment>
<dbReference type="InterPro" id="IPR003807">
    <property type="entry name" value="DUF202"/>
</dbReference>
<dbReference type="RefSeq" id="WP_179817042.1">
    <property type="nucleotide sequence ID" value="NZ_JACBZD010000002.1"/>
</dbReference>
<evidence type="ECO:0000313" key="9">
    <source>
        <dbReference type="Proteomes" id="UP000567795"/>
    </source>
</evidence>
<evidence type="ECO:0000256" key="1">
    <source>
        <dbReference type="ARBA" id="ARBA00004127"/>
    </source>
</evidence>
<feature type="transmembrane region" description="Helical" evidence="6">
    <location>
        <begin position="58"/>
        <end position="79"/>
    </location>
</feature>
<keyword evidence="2 6" id="KW-0812">Transmembrane</keyword>
<evidence type="ECO:0000256" key="6">
    <source>
        <dbReference type="SAM" id="Phobius"/>
    </source>
</evidence>
<evidence type="ECO:0000313" key="8">
    <source>
        <dbReference type="EMBL" id="NYI08184.1"/>
    </source>
</evidence>
<evidence type="ECO:0000256" key="5">
    <source>
        <dbReference type="SAM" id="MobiDB-lite"/>
    </source>
</evidence>
<evidence type="ECO:0000256" key="4">
    <source>
        <dbReference type="ARBA" id="ARBA00023136"/>
    </source>
</evidence>
<dbReference type="AlphaFoldDB" id="A0A853A5Q9"/>
<keyword evidence="9" id="KW-1185">Reference proteome</keyword>
<feature type="domain" description="DUF202" evidence="7">
    <location>
        <begin position="23"/>
        <end position="78"/>
    </location>
</feature>
<dbReference type="EMBL" id="JACBZD010000002">
    <property type="protein sequence ID" value="NYI08184.1"/>
    <property type="molecule type" value="Genomic_DNA"/>
</dbReference>
<dbReference type="Pfam" id="PF02656">
    <property type="entry name" value="DUF202"/>
    <property type="match status" value="1"/>
</dbReference>
<feature type="region of interest" description="Disordered" evidence="5">
    <location>
        <begin position="1"/>
        <end position="28"/>
    </location>
</feature>